<feature type="domain" description="Helicase C-terminal" evidence="6">
    <location>
        <begin position="278"/>
        <end position="470"/>
    </location>
</feature>
<dbReference type="InterPro" id="IPR014722">
    <property type="entry name" value="Rib_uL2_dom2"/>
</dbReference>
<dbReference type="AlphaFoldDB" id="A0A8J7BX92"/>
<dbReference type="CDD" id="cd06091">
    <property type="entry name" value="KOW_NusG"/>
    <property type="match status" value="1"/>
</dbReference>
<protein>
    <submittedName>
        <fullName evidence="7">Pentapeptide repeat-containing protein</fullName>
    </submittedName>
</protein>
<dbReference type="InterPro" id="IPR001646">
    <property type="entry name" value="5peptide_repeat"/>
</dbReference>
<dbReference type="PANTHER" id="PTHR11274">
    <property type="entry name" value="RAD25/XP-B DNA REPAIR HELICASE"/>
    <property type="match status" value="1"/>
</dbReference>
<dbReference type="Gene3D" id="2.30.30.30">
    <property type="match status" value="1"/>
</dbReference>
<dbReference type="PANTHER" id="PTHR11274:SF0">
    <property type="entry name" value="GENERAL TRANSCRIPTION AND DNA REPAIR FACTOR IIH HELICASE SUBUNIT XPB"/>
    <property type="match status" value="1"/>
</dbReference>
<organism evidence="7 8">
    <name type="scientific">Iningainema tapete BLCC-T55</name>
    <dbReference type="NCBI Taxonomy" id="2748662"/>
    <lineage>
        <taxon>Bacteria</taxon>
        <taxon>Bacillati</taxon>
        <taxon>Cyanobacteriota</taxon>
        <taxon>Cyanophyceae</taxon>
        <taxon>Nostocales</taxon>
        <taxon>Scytonemataceae</taxon>
        <taxon>Iningainema tapete</taxon>
    </lineage>
</organism>
<dbReference type="Pfam" id="PF00271">
    <property type="entry name" value="Helicase_C"/>
    <property type="match status" value="1"/>
</dbReference>
<dbReference type="SUPFAM" id="SSF52540">
    <property type="entry name" value="P-loop containing nucleoside triphosphate hydrolases"/>
    <property type="match status" value="1"/>
</dbReference>
<dbReference type="InterPro" id="IPR008991">
    <property type="entry name" value="Translation_prot_SH3-like_sf"/>
</dbReference>
<dbReference type="GO" id="GO:0005524">
    <property type="term" value="F:ATP binding"/>
    <property type="evidence" value="ECO:0007669"/>
    <property type="project" value="UniProtKB-KW"/>
</dbReference>
<dbReference type="Pfam" id="PF04851">
    <property type="entry name" value="ResIII"/>
    <property type="match status" value="1"/>
</dbReference>
<dbReference type="InterPro" id="IPR006935">
    <property type="entry name" value="Helicase/UvrB_N"/>
</dbReference>
<dbReference type="RefSeq" id="WP_190827152.1">
    <property type="nucleotide sequence ID" value="NZ_CAWPPI010000040.1"/>
</dbReference>
<evidence type="ECO:0000313" key="8">
    <source>
        <dbReference type="Proteomes" id="UP000629098"/>
    </source>
</evidence>
<dbReference type="EMBL" id="JACXAE010000040">
    <property type="protein sequence ID" value="MBD2772503.1"/>
    <property type="molecule type" value="Genomic_DNA"/>
</dbReference>
<keyword evidence="4" id="KW-0067">ATP-binding</keyword>
<dbReference type="SUPFAM" id="SSF50104">
    <property type="entry name" value="Translation proteins SH3-like domain"/>
    <property type="match status" value="1"/>
</dbReference>
<keyword evidence="2" id="KW-0378">Hydrolase</keyword>
<name>A0A8J7BX92_9CYAN</name>
<dbReference type="InterPro" id="IPR001650">
    <property type="entry name" value="Helicase_C-like"/>
</dbReference>
<keyword evidence="1" id="KW-0547">Nucleotide-binding</keyword>
<dbReference type="PRINTS" id="PR00338">
    <property type="entry name" value="NUSGTNSCPFCT"/>
</dbReference>
<dbReference type="PROSITE" id="PS51192">
    <property type="entry name" value="HELICASE_ATP_BIND_1"/>
    <property type="match status" value="1"/>
</dbReference>
<dbReference type="Gene3D" id="3.40.50.300">
    <property type="entry name" value="P-loop containing nucleotide triphosphate hydrolases"/>
    <property type="match status" value="2"/>
</dbReference>
<dbReference type="Gene3D" id="2.160.20.80">
    <property type="entry name" value="E3 ubiquitin-protein ligase SopA"/>
    <property type="match status" value="1"/>
</dbReference>
<proteinExistence type="predicted"/>
<evidence type="ECO:0000259" key="6">
    <source>
        <dbReference type="PROSITE" id="PS51194"/>
    </source>
</evidence>
<dbReference type="Proteomes" id="UP000629098">
    <property type="component" value="Unassembled WGS sequence"/>
</dbReference>
<evidence type="ECO:0000256" key="4">
    <source>
        <dbReference type="ARBA" id="ARBA00022840"/>
    </source>
</evidence>
<dbReference type="SUPFAM" id="SSF141571">
    <property type="entry name" value="Pentapeptide repeat-like"/>
    <property type="match status" value="1"/>
</dbReference>
<dbReference type="InterPro" id="IPR014001">
    <property type="entry name" value="Helicase_ATP-bd"/>
</dbReference>
<dbReference type="GO" id="GO:0016787">
    <property type="term" value="F:hydrolase activity"/>
    <property type="evidence" value="ECO:0007669"/>
    <property type="project" value="UniProtKB-KW"/>
</dbReference>
<evidence type="ECO:0000313" key="7">
    <source>
        <dbReference type="EMBL" id="MBD2772503.1"/>
    </source>
</evidence>
<feature type="domain" description="Helicase ATP-binding" evidence="5">
    <location>
        <begin position="35"/>
        <end position="213"/>
    </location>
</feature>
<dbReference type="InterPro" id="IPR050615">
    <property type="entry name" value="ATP-dep_DNA_Helicase"/>
</dbReference>
<evidence type="ECO:0000256" key="1">
    <source>
        <dbReference type="ARBA" id="ARBA00022741"/>
    </source>
</evidence>
<dbReference type="Pfam" id="PF00805">
    <property type="entry name" value="Pentapeptide"/>
    <property type="match status" value="2"/>
</dbReference>
<dbReference type="GO" id="GO:0004386">
    <property type="term" value="F:helicase activity"/>
    <property type="evidence" value="ECO:0007669"/>
    <property type="project" value="UniProtKB-KW"/>
</dbReference>
<dbReference type="InterPro" id="IPR027417">
    <property type="entry name" value="P-loop_NTPase"/>
</dbReference>
<dbReference type="InterPro" id="IPR001062">
    <property type="entry name" value="Transcrpt_antiterm_NusG"/>
</dbReference>
<dbReference type="SMART" id="SM00490">
    <property type="entry name" value="HELICc"/>
    <property type="match status" value="1"/>
</dbReference>
<dbReference type="GO" id="GO:0032784">
    <property type="term" value="P:regulation of DNA-templated transcription elongation"/>
    <property type="evidence" value="ECO:0007669"/>
    <property type="project" value="InterPro"/>
</dbReference>
<gene>
    <name evidence="7" type="ORF">ICL16_10545</name>
</gene>
<comment type="caution">
    <text evidence="7">The sequence shown here is derived from an EMBL/GenBank/DDBJ whole genome shotgun (WGS) entry which is preliminary data.</text>
</comment>
<evidence type="ECO:0000256" key="2">
    <source>
        <dbReference type="ARBA" id="ARBA00022801"/>
    </source>
</evidence>
<accession>A0A8J7BX92</accession>
<reference evidence="7" key="1">
    <citation type="submission" date="2020-09" db="EMBL/GenBank/DDBJ databases">
        <title>Iningainema tapete sp. nov. (Scytonemataceae, Cyanobacteria) from greenhouses in central Florida (USA) produces two types of nodularin with biosynthetic potential for microcystin-LR and anabaenopeptins.</title>
        <authorList>
            <person name="Berthold D.E."/>
            <person name="Lefler F.W."/>
            <person name="Huang I.-S."/>
            <person name="Abdulla H."/>
            <person name="Zimba P.V."/>
            <person name="Laughinghouse H.D. IV."/>
        </authorList>
    </citation>
    <scope>NUCLEOTIDE SEQUENCE</scope>
    <source>
        <strain evidence="7">BLCCT55</strain>
    </source>
</reference>
<dbReference type="SMART" id="SM00487">
    <property type="entry name" value="DEXDc"/>
    <property type="match status" value="1"/>
</dbReference>
<evidence type="ECO:0000256" key="3">
    <source>
        <dbReference type="ARBA" id="ARBA00022806"/>
    </source>
</evidence>
<evidence type="ECO:0000259" key="5">
    <source>
        <dbReference type="PROSITE" id="PS51192"/>
    </source>
</evidence>
<sequence length="1244" mass="143359">MYKLYNIRLYRKQISDKIPTAHQLEALETLHEWFNEQRDVHSGSILVLPTGGGKTFTTIRFLCTSPLSRGYKVLWLAHTHHLLEQAFHTFESEVKHISLPKTRLDVRVVSGTPGHCSVEEIELRDDVLIATLQTLTRAYKRKQPKLEAFLKSANDKLFVVFDEAHHSPSPTYRQLILAMQQRFPKMYLLGLTATPTYTYKCRFGWLEKLFPQRIIYQVTAQRLMADGILSKPEIEQHQTNFEVPEFEEDEYKKWIKSYQDLPEDIISQLAENRDRNAFIAETYATNKERYGKTIMFADRWFQCEQLREFLENRGIRAGVVYSGVKSSEKERIRNRNENARVLDAFRRNELDVLINIKMLTEGTDVPDVQTVFITRETKSEILLTQMVGRALRGPRMGGTEKAYIVAFIDIWQYEIKWAGYAQILPGLAYDDASENNPTSPCIILADLVRRLAQQMDRSIDTITGPFLTLLPLGWYKVEFETVIEGSEDDRIMAELVMVFEGEKEAYERFIEKIASNHSQDFVEIDIQFDDKYQIIRELCIETFYDQDITAEVIGEWTNENLLRNLFHIARHVSQNEGEKPPFFFFEERKNHDLDELAQKFVNDDLGPRALEQALQVEFTRKDRYWKTIYYSYELFKQHYNACVDKLLVKEQYNISYNGYFLPSENSNQPANYQRVEINNEEQKPKEIVPEMKKDKSFSDLSIPKQIGSLEQWKDFVCESIKLFYGCDIVQSFKVLGSGRHTSWVIHLDTGTDADLIKPYLEMLMQKIQTVLESVRYVPPEMICVDHVSVERKNHYGRQIEGVRTKPLRSAQTEWILKIAVENKIVVISGPFKDFEGEVMEVSIEHSKLKAILSIFGHNTPVELEFNQVQRVAKPSANKLDEDNSNSVTFNRVNVQEANTGTGETISFVTNDNQNEDVDAIDLVVSSKAGEKSKEARLDEIQNRMIAKELLTRYAAGERIFHGVNLSGTNLSETNLSKATLWKANLNGANLSRANLKLASLYQASLEKAELRESDLSKANLREANLTGANLQKANLSKANLMRASFQDADLRGANLREANLTGANLDGANLQEANLIATIMPDGTISNQTESSEPPTILSLEQTGQNLDTIITDFIRTLRYPTRSFIKICKVEFFKSLDGNYDLLIICPSQKVQKSLETQMVTLTSKFQRYFGSFSKIFLCTKRDLIPLNNLNDLAVNMSEWFLKEVLQSKSFKNQLKAYACLQHKSHNWYMIVTKETIYNMRRI</sequence>
<keyword evidence="8" id="KW-1185">Reference proteome</keyword>
<dbReference type="GO" id="GO:0003677">
    <property type="term" value="F:DNA binding"/>
    <property type="evidence" value="ECO:0007669"/>
    <property type="project" value="InterPro"/>
</dbReference>
<keyword evidence="3" id="KW-0347">Helicase</keyword>
<dbReference type="PROSITE" id="PS51194">
    <property type="entry name" value="HELICASE_CTER"/>
    <property type="match status" value="1"/>
</dbReference>